<dbReference type="InterPro" id="IPR051398">
    <property type="entry name" value="Polysacch_Deacetylase"/>
</dbReference>
<keyword evidence="2 3" id="KW-0732">Signal</keyword>
<comment type="caution">
    <text evidence="5">The sequence shown here is derived from an EMBL/GenBank/DDBJ whole genome shotgun (WGS) entry which is preliminary data.</text>
</comment>
<protein>
    <recommendedName>
        <fullName evidence="4">NodB homology domain-containing protein</fullName>
    </recommendedName>
</protein>
<evidence type="ECO:0000259" key="4">
    <source>
        <dbReference type="PROSITE" id="PS51677"/>
    </source>
</evidence>
<dbReference type="SUPFAM" id="SSF88713">
    <property type="entry name" value="Glycoside hydrolase/deacetylase"/>
    <property type="match status" value="1"/>
</dbReference>
<dbReference type="Gene3D" id="3.20.20.370">
    <property type="entry name" value="Glycoside hydrolase/deacetylase"/>
    <property type="match status" value="1"/>
</dbReference>
<reference evidence="5 6" key="1">
    <citation type="journal article" date="2016" name="Nat. Commun.">
        <title>Thousands of microbial genomes shed light on interconnected biogeochemical processes in an aquifer system.</title>
        <authorList>
            <person name="Anantharaman K."/>
            <person name="Brown C.T."/>
            <person name="Hug L.A."/>
            <person name="Sharon I."/>
            <person name="Castelle C.J."/>
            <person name="Probst A.J."/>
            <person name="Thomas B.C."/>
            <person name="Singh A."/>
            <person name="Wilkins M.J."/>
            <person name="Karaoz U."/>
            <person name="Brodie E.L."/>
            <person name="Williams K.H."/>
            <person name="Hubbard S.S."/>
            <person name="Banfield J.F."/>
        </authorList>
    </citation>
    <scope>NUCLEOTIDE SEQUENCE [LARGE SCALE GENOMIC DNA]</scope>
</reference>
<dbReference type="AlphaFoldDB" id="A0A1F4Q4H8"/>
<dbReference type="GO" id="GO:0005975">
    <property type="term" value="P:carbohydrate metabolic process"/>
    <property type="evidence" value="ECO:0007669"/>
    <property type="project" value="InterPro"/>
</dbReference>
<feature type="chain" id="PRO_5009513522" description="NodB homology domain-containing protein" evidence="3">
    <location>
        <begin position="22"/>
        <end position="265"/>
    </location>
</feature>
<feature type="domain" description="NodB homology" evidence="4">
    <location>
        <begin position="81"/>
        <end position="265"/>
    </location>
</feature>
<dbReference type="Proteomes" id="UP000178724">
    <property type="component" value="Unassembled WGS sequence"/>
</dbReference>
<dbReference type="PANTHER" id="PTHR34216">
    <property type="match status" value="1"/>
</dbReference>
<name>A0A1F4Q4H8_UNCSA</name>
<accession>A0A1F4Q4H8</accession>
<evidence type="ECO:0000313" key="6">
    <source>
        <dbReference type="Proteomes" id="UP000178724"/>
    </source>
</evidence>
<organism evidence="5 6">
    <name type="scientific">candidate division WOR-1 bacterium RIFCSPHIGHO2_01_FULL_53_15</name>
    <dbReference type="NCBI Taxonomy" id="1802564"/>
    <lineage>
        <taxon>Bacteria</taxon>
        <taxon>Bacillati</taxon>
        <taxon>Saganbacteria</taxon>
    </lineage>
</organism>
<evidence type="ECO:0000256" key="1">
    <source>
        <dbReference type="ARBA" id="ARBA00004613"/>
    </source>
</evidence>
<evidence type="ECO:0000256" key="3">
    <source>
        <dbReference type="SAM" id="SignalP"/>
    </source>
</evidence>
<sequence>MNKRAAIIFFTCLMLNSCAFAAAFDKFPVLEYHLIGRPEGRWQRTPENFRKDIEWLHRNNYYPMNLRDLLAGFKGLPKGKTPVVLTFDDSSSGQFRYLPDGRIDPESAAGILKAFHDKRPDWPLRATFFPLIETNAPDRNLFGQKGLEAKKLRQLAEWGMEIGTHTYSHDPFDKLSPAGARRTLGRSIKKLSELSGTNIVSLALPQGIYPNDMSVLKGEYQGHAYEIKLMAEVAGGLNPINFDPLHIKRIQAIDEEWRKFFGRKL</sequence>
<dbReference type="PROSITE" id="PS51677">
    <property type="entry name" value="NODB"/>
    <property type="match status" value="1"/>
</dbReference>
<dbReference type="Pfam" id="PF01522">
    <property type="entry name" value="Polysacc_deac_1"/>
    <property type="match status" value="1"/>
</dbReference>
<gene>
    <name evidence="5" type="ORF">A2625_07075</name>
</gene>
<feature type="signal peptide" evidence="3">
    <location>
        <begin position="1"/>
        <end position="21"/>
    </location>
</feature>
<comment type="subcellular location">
    <subcellularLocation>
        <location evidence="1">Secreted</location>
    </subcellularLocation>
</comment>
<dbReference type="GO" id="GO:0005576">
    <property type="term" value="C:extracellular region"/>
    <property type="evidence" value="ECO:0007669"/>
    <property type="project" value="UniProtKB-SubCell"/>
</dbReference>
<evidence type="ECO:0000313" key="5">
    <source>
        <dbReference type="EMBL" id="OGB90787.1"/>
    </source>
</evidence>
<proteinExistence type="predicted"/>
<dbReference type="GO" id="GO:0016810">
    <property type="term" value="F:hydrolase activity, acting on carbon-nitrogen (but not peptide) bonds"/>
    <property type="evidence" value="ECO:0007669"/>
    <property type="project" value="InterPro"/>
</dbReference>
<dbReference type="EMBL" id="METM01000004">
    <property type="protein sequence ID" value="OGB90787.1"/>
    <property type="molecule type" value="Genomic_DNA"/>
</dbReference>
<evidence type="ECO:0000256" key="2">
    <source>
        <dbReference type="ARBA" id="ARBA00022729"/>
    </source>
</evidence>
<dbReference type="PANTHER" id="PTHR34216:SF3">
    <property type="entry name" value="POLY-BETA-1,6-N-ACETYL-D-GLUCOSAMINE N-DEACETYLASE"/>
    <property type="match status" value="1"/>
</dbReference>
<dbReference type="InterPro" id="IPR002509">
    <property type="entry name" value="NODB_dom"/>
</dbReference>
<dbReference type="InterPro" id="IPR011330">
    <property type="entry name" value="Glyco_hydro/deAcase_b/a-brl"/>
</dbReference>